<dbReference type="Pfam" id="PF03466">
    <property type="entry name" value="LysR_substrate"/>
    <property type="match status" value="1"/>
</dbReference>
<evidence type="ECO:0000313" key="6">
    <source>
        <dbReference type="EMBL" id="MDG5973624.1"/>
    </source>
</evidence>
<keyword evidence="3" id="KW-0238">DNA-binding</keyword>
<comment type="caution">
    <text evidence="6">The sequence shown here is derived from an EMBL/GenBank/DDBJ whole genome shotgun (WGS) entry which is preliminary data.</text>
</comment>
<evidence type="ECO:0000256" key="3">
    <source>
        <dbReference type="ARBA" id="ARBA00023125"/>
    </source>
</evidence>
<dbReference type="SUPFAM" id="SSF53850">
    <property type="entry name" value="Periplasmic binding protein-like II"/>
    <property type="match status" value="1"/>
</dbReference>
<keyword evidence="2" id="KW-0805">Transcription regulation</keyword>
<gene>
    <name evidence="6" type="ORF">H010_00075</name>
</gene>
<comment type="similarity">
    <text evidence="1">Belongs to the LysR transcriptional regulatory family.</text>
</comment>
<dbReference type="InterPro" id="IPR050950">
    <property type="entry name" value="HTH-type_LysR_regulators"/>
</dbReference>
<keyword evidence="4" id="KW-0804">Transcription</keyword>
<evidence type="ECO:0000256" key="2">
    <source>
        <dbReference type="ARBA" id="ARBA00023015"/>
    </source>
</evidence>
<dbReference type="InterPro" id="IPR036388">
    <property type="entry name" value="WH-like_DNA-bd_sf"/>
</dbReference>
<dbReference type="Gene3D" id="1.10.10.10">
    <property type="entry name" value="Winged helix-like DNA-binding domain superfamily/Winged helix DNA-binding domain"/>
    <property type="match status" value="1"/>
</dbReference>
<dbReference type="InterPro" id="IPR000847">
    <property type="entry name" value="LysR_HTH_N"/>
</dbReference>
<evidence type="ECO:0000313" key="7">
    <source>
        <dbReference type="Proteomes" id="UP001152876"/>
    </source>
</evidence>
<dbReference type="GO" id="GO:0003700">
    <property type="term" value="F:DNA-binding transcription factor activity"/>
    <property type="evidence" value="ECO:0007669"/>
    <property type="project" value="InterPro"/>
</dbReference>
<organism evidence="6 7">
    <name type="scientific">Hydrogenophaga taeniospiralis CCUG 15921</name>
    <dbReference type="NCBI Taxonomy" id="1281780"/>
    <lineage>
        <taxon>Bacteria</taxon>
        <taxon>Pseudomonadati</taxon>
        <taxon>Pseudomonadota</taxon>
        <taxon>Betaproteobacteria</taxon>
        <taxon>Burkholderiales</taxon>
        <taxon>Comamonadaceae</taxon>
        <taxon>Hydrogenophaga</taxon>
    </lineage>
</organism>
<name>A0A9X4S896_9BURK</name>
<accession>A0A9X4S896</accession>
<dbReference type="PANTHER" id="PTHR30419">
    <property type="entry name" value="HTH-TYPE TRANSCRIPTIONAL REGULATOR YBHD"/>
    <property type="match status" value="1"/>
</dbReference>
<protein>
    <submittedName>
        <fullName evidence="6">LysR family transcriptional regulator</fullName>
    </submittedName>
</protein>
<dbReference type="PANTHER" id="PTHR30419:SF8">
    <property type="entry name" value="NITROGEN ASSIMILATION TRANSCRIPTIONAL ACTIVATOR-RELATED"/>
    <property type="match status" value="1"/>
</dbReference>
<keyword evidence="7" id="KW-1185">Reference proteome</keyword>
<reference evidence="6" key="1">
    <citation type="submission" date="2013-01" db="EMBL/GenBank/DDBJ databases">
        <title>Genome draft of Hydrogenophaga taeniospiralis 2K1.</title>
        <authorList>
            <person name="Gomila M."/>
            <person name="Lalucat J."/>
        </authorList>
    </citation>
    <scope>NUCLEOTIDE SEQUENCE</scope>
    <source>
        <strain evidence="6">CCUG 15921</strain>
    </source>
</reference>
<dbReference type="PROSITE" id="PS50931">
    <property type="entry name" value="HTH_LYSR"/>
    <property type="match status" value="1"/>
</dbReference>
<dbReference type="GO" id="GO:0005829">
    <property type="term" value="C:cytosol"/>
    <property type="evidence" value="ECO:0007669"/>
    <property type="project" value="TreeGrafter"/>
</dbReference>
<feature type="domain" description="HTH lysR-type" evidence="5">
    <location>
        <begin position="1"/>
        <end position="58"/>
    </location>
</feature>
<proteinExistence type="inferred from homology"/>
<dbReference type="InterPro" id="IPR036390">
    <property type="entry name" value="WH_DNA-bd_sf"/>
</dbReference>
<sequence length="303" mass="33993">MRFRHLQFLDILGRTRNLRLTAEQMHVTQPAATKILMDIEEILEARLFDRLPRGMRPNELGLFTLRYASTALDGQRRFVDEFNALKQGGHGHLTIGAITGSAAHLLLASVVEIQRLRPLLVLKILEQSSDQLILWLAERKIDLMIGRFTNEEQRSQFHYERLSDEPLCVVGGLRHPLRGATDLTLTELAHWPWILYPPSTAVRKVSDDLFGGAGLALTAGVVETPSFLFALELMNTTNMMSLQPAALVEKYVNRGLLARIPVSWPDRMPDYGLISRLGEPLTPSAQAFITVLRETANLAPDVV</sequence>
<evidence type="ECO:0000256" key="1">
    <source>
        <dbReference type="ARBA" id="ARBA00009437"/>
    </source>
</evidence>
<dbReference type="Gene3D" id="3.40.190.290">
    <property type="match status" value="1"/>
</dbReference>
<dbReference type="SUPFAM" id="SSF46785">
    <property type="entry name" value="Winged helix' DNA-binding domain"/>
    <property type="match status" value="1"/>
</dbReference>
<dbReference type="Pfam" id="PF00126">
    <property type="entry name" value="HTH_1"/>
    <property type="match status" value="1"/>
</dbReference>
<evidence type="ECO:0000256" key="4">
    <source>
        <dbReference type="ARBA" id="ARBA00023163"/>
    </source>
</evidence>
<dbReference type="Proteomes" id="UP001152876">
    <property type="component" value="Unassembled WGS sequence"/>
</dbReference>
<dbReference type="GO" id="GO:0003677">
    <property type="term" value="F:DNA binding"/>
    <property type="evidence" value="ECO:0007669"/>
    <property type="project" value="UniProtKB-KW"/>
</dbReference>
<dbReference type="AlphaFoldDB" id="A0A9X4S896"/>
<evidence type="ECO:0000259" key="5">
    <source>
        <dbReference type="PROSITE" id="PS50931"/>
    </source>
</evidence>
<dbReference type="EMBL" id="AOGK01000001">
    <property type="protein sequence ID" value="MDG5973624.1"/>
    <property type="molecule type" value="Genomic_DNA"/>
</dbReference>
<dbReference type="InterPro" id="IPR005119">
    <property type="entry name" value="LysR_subst-bd"/>
</dbReference>